<name>A0A813FK63_POLGL</name>
<accession>A0A813FK63</accession>
<evidence type="ECO:0000313" key="1">
    <source>
        <dbReference type="EMBL" id="CAE8610774.1"/>
    </source>
</evidence>
<comment type="caution">
    <text evidence="1">The sequence shown here is derived from an EMBL/GenBank/DDBJ whole genome shotgun (WGS) entry which is preliminary data.</text>
</comment>
<organism evidence="1 2">
    <name type="scientific">Polarella glacialis</name>
    <name type="common">Dinoflagellate</name>
    <dbReference type="NCBI Taxonomy" id="89957"/>
    <lineage>
        <taxon>Eukaryota</taxon>
        <taxon>Sar</taxon>
        <taxon>Alveolata</taxon>
        <taxon>Dinophyceae</taxon>
        <taxon>Suessiales</taxon>
        <taxon>Suessiaceae</taxon>
        <taxon>Polarella</taxon>
    </lineage>
</organism>
<feature type="non-terminal residue" evidence="1">
    <location>
        <position position="103"/>
    </location>
</feature>
<keyword evidence="2" id="KW-1185">Reference proteome</keyword>
<reference evidence="1" key="1">
    <citation type="submission" date="2021-02" db="EMBL/GenBank/DDBJ databases">
        <authorList>
            <person name="Dougan E. K."/>
            <person name="Rhodes N."/>
            <person name="Thang M."/>
            <person name="Chan C."/>
        </authorList>
    </citation>
    <scope>NUCLEOTIDE SEQUENCE</scope>
</reference>
<sequence>DAVKGVARARAWAKAERAGVTCGTRGIGLPELLPDFKLSGPDRFYIGDGDSHPESHELGKMYSFCLGQRRIPPKIGLEADSNSIAGSTDPFSFVAEHVNLMKR</sequence>
<proteinExistence type="predicted"/>
<protein>
    <submittedName>
        <fullName evidence="1">Uncharacterized protein</fullName>
    </submittedName>
</protein>
<dbReference type="AlphaFoldDB" id="A0A813FK63"/>
<gene>
    <name evidence="1" type="ORF">PGLA1383_LOCUS28584</name>
</gene>
<evidence type="ECO:0000313" key="2">
    <source>
        <dbReference type="Proteomes" id="UP000654075"/>
    </source>
</evidence>
<dbReference type="Proteomes" id="UP000654075">
    <property type="component" value="Unassembled WGS sequence"/>
</dbReference>
<dbReference type="EMBL" id="CAJNNV010024833">
    <property type="protein sequence ID" value="CAE8610774.1"/>
    <property type="molecule type" value="Genomic_DNA"/>
</dbReference>